<proteinExistence type="predicted"/>
<gene>
    <name evidence="3" type="ORF">B9G39_12055</name>
</gene>
<evidence type="ECO:0000313" key="3">
    <source>
        <dbReference type="EMBL" id="RDH44122.1"/>
    </source>
</evidence>
<feature type="chain" id="PRO_5020817026" evidence="1">
    <location>
        <begin position="22"/>
        <end position="183"/>
    </location>
</feature>
<dbReference type="Pfam" id="PF13577">
    <property type="entry name" value="SnoaL_4"/>
    <property type="match status" value="1"/>
</dbReference>
<dbReference type="InterPro" id="IPR032710">
    <property type="entry name" value="NTF2-like_dom_sf"/>
</dbReference>
<dbReference type="CDD" id="cd00531">
    <property type="entry name" value="NTF2_like"/>
    <property type="match status" value="1"/>
</dbReference>
<protein>
    <submittedName>
        <fullName evidence="3">Nuclear transport factor 2 family protein</fullName>
    </submittedName>
</protein>
<feature type="signal peptide" evidence="1">
    <location>
        <begin position="1"/>
        <end position="21"/>
    </location>
</feature>
<evidence type="ECO:0000256" key="1">
    <source>
        <dbReference type="SAM" id="SignalP"/>
    </source>
</evidence>
<organism evidence="3 4">
    <name type="scientific">Zooshikella ganghwensis</name>
    <dbReference type="NCBI Taxonomy" id="202772"/>
    <lineage>
        <taxon>Bacteria</taxon>
        <taxon>Pseudomonadati</taxon>
        <taxon>Pseudomonadota</taxon>
        <taxon>Gammaproteobacteria</taxon>
        <taxon>Oceanospirillales</taxon>
        <taxon>Zooshikellaceae</taxon>
        <taxon>Zooshikella</taxon>
    </lineage>
</organism>
<dbReference type="Gene3D" id="3.10.450.50">
    <property type="match status" value="1"/>
</dbReference>
<evidence type="ECO:0000259" key="2">
    <source>
        <dbReference type="Pfam" id="PF13577"/>
    </source>
</evidence>
<dbReference type="EMBL" id="NDXW01000001">
    <property type="protein sequence ID" value="RDH44122.1"/>
    <property type="molecule type" value="Genomic_DNA"/>
</dbReference>
<reference evidence="3 4" key="1">
    <citation type="submission" date="2017-04" db="EMBL/GenBank/DDBJ databases">
        <title>Draft genome sequence of Zooshikella ganghwensis VG4 isolated from Red Sea sediments.</title>
        <authorList>
            <person name="Rehman Z."/>
            <person name="Alam I."/>
            <person name="Kamau A."/>
            <person name="Bajic V."/>
            <person name="Leiknes T."/>
        </authorList>
    </citation>
    <scope>NUCLEOTIDE SEQUENCE [LARGE SCALE GENOMIC DNA]</scope>
    <source>
        <strain evidence="3 4">VG4</strain>
    </source>
</reference>
<dbReference type="AlphaFoldDB" id="A0A4P9VPY2"/>
<keyword evidence="4" id="KW-1185">Reference proteome</keyword>
<dbReference type="Proteomes" id="UP000257039">
    <property type="component" value="Unassembled WGS sequence"/>
</dbReference>
<comment type="caution">
    <text evidence="3">The sequence shown here is derived from an EMBL/GenBank/DDBJ whole genome shotgun (WGS) entry which is preliminary data.</text>
</comment>
<keyword evidence="1" id="KW-0732">Signal</keyword>
<dbReference type="InterPro" id="IPR037401">
    <property type="entry name" value="SnoaL-like"/>
</dbReference>
<evidence type="ECO:0000313" key="4">
    <source>
        <dbReference type="Proteomes" id="UP000257039"/>
    </source>
</evidence>
<name>A0A4P9VPY2_9GAMM</name>
<accession>A0A4P9VPY2</accession>
<sequence length="183" mass="20378">MLLKKIFLFIFIGFFSMTSLAAHKEKDQAEILNVVDSFAVFADNSAFEYLGQLFTDKVTIDYTSAFGGEPTTTSNVNLMQQWAGLLPGFDLTRHAISNIKVNISGQQATVTSDITASHYLGDKGFWQISGSYRFDLVNVDGHWQISQLTLLAKSETGNRDVLAEAGKLAAQRLNQKLERKINY</sequence>
<feature type="domain" description="SnoaL-like" evidence="2">
    <location>
        <begin position="27"/>
        <end position="148"/>
    </location>
</feature>
<dbReference type="SUPFAM" id="SSF54427">
    <property type="entry name" value="NTF2-like"/>
    <property type="match status" value="1"/>
</dbReference>